<sequence>MPYRHAHYFVGFVLLVIMAGFWATYFSVAGGVPVAFHVHAVSSMTWLALLIAQHLTIQRRANALHRQMGRASFALFPFLILGFMMIVNVSAARYSTAQPGEGILLLGPAFGIGMGVAISAYLTLFYQALKQRRNLKLHAGYMLATPLILFESPFSRVLLDYLPWMNVIGSEGPRMVLDAIVISNTLGIAFALAVYAKNRKHGAPWLVAAGFMGLQSVTMWFAPDVPLIGRAFAAYAAVPPGITLALGVVAGAVAAWLGWEAGKAPPRRAAATA</sequence>
<comment type="caution">
    <text evidence="2">The sequence shown here is derived from an EMBL/GenBank/DDBJ whole genome shotgun (WGS) entry which is preliminary data.</text>
</comment>
<gene>
    <name evidence="2" type="ORF">I603_2034</name>
</gene>
<dbReference type="AlphaFoldDB" id="A0A1A7BGG7"/>
<keyword evidence="1" id="KW-0472">Membrane</keyword>
<dbReference type="PATRIC" id="fig|1300349.4.peg.2026"/>
<feature type="transmembrane region" description="Helical" evidence="1">
    <location>
        <begin position="175"/>
        <end position="196"/>
    </location>
</feature>
<evidence type="ECO:0000256" key="1">
    <source>
        <dbReference type="SAM" id="Phobius"/>
    </source>
</evidence>
<accession>A0A1A7BGG7</accession>
<dbReference type="EMBL" id="LZYB01000004">
    <property type="protein sequence ID" value="OBV10821.1"/>
    <property type="molecule type" value="Genomic_DNA"/>
</dbReference>
<keyword evidence="1" id="KW-0812">Transmembrane</keyword>
<proteinExistence type="predicted"/>
<keyword evidence="1" id="KW-1133">Transmembrane helix</keyword>
<feature type="transmembrane region" description="Helical" evidence="1">
    <location>
        <begin position="234"/>
        <end position="259"/>
    </location>
</feature>
<organism evidence="2 3">
    <name type="scientific">Erythrobacter dokdonensis DSW-74</name>
    <dbReference type="NCBI Taxonomy" id="1300349"/>
    <lineage>
        <taxon>Bacteria</taxon>
        <taxon>Pseudomonadati</taxon>
        <taxon>Pseudomonadota</taxon>
        <taxon>Alphaproteobacteria</taxon>
        <taxon>Sphingomonadales</taxon>
        <taxon>Erythrobacteraceae</taxon>
        <taxon>Erythrobacter/Porphyrobacter group</taxon>
        <taxon>Erythrobacter</taxon>
    </lineage>
</organism>
<evidence type="ECO:0000313" key="2">
    <source>
        <dbReference type="EMBL" id="OBV10821.1"/>
    </source>
</evidence>
<reference evidence="2 3" key="1">
    <citation type="submission" date="2016-06" db="EMBL/GenBank/DDBJ databases">
        <title>Genome sequence of Porphyrobacter dokdonensis DSW-74.</title>
        <authorList>
            <person name="Kim J.F."/>
            <person name="Song J.Y."/>
        </authorList>
    </citation>
    <scope>NUCLEOTIDE SEQUENCE [LARGE SCALE GENOMIC DNA]</scope>
    <source>
        <strain evidence="2 3">DSW-74</strain>
    </source>
</reference>
<protein>
    <submittedName>
        <fullName evidence="2">Uncharacterized protein</fullName>
    </submittedName>
</protein>
<evidence type="ECO:0000313" key="3">
    <source>
        <dbReference type="Proteomes" id="UP000092484"/>
    </source>
</evidence>
<feature type="transmembrane region" description="Helical" evidence="1">
    <location>
        <begin position="34"/>
        <end position="52"/>
    </location>
</feature>
<feature type="transmembrane region" description="Helical" evidence="1">
    <location>
        <begin position="103"/>
        <end position="126"/>
    </location>
</feature>
<feature type="transmembrane region" description="Helical" evidence="1">
    <location>
        <begin position="73"/>
        <end position="91"/>
    </location>
</feature>
<feature type="transmembrane region" description="Helical" evidence="1">
    <location>
        <begin position="138"/>
        <end position="155"/>
    </location>
</feature>
<feature type="transmembrane region" description="Helical" evidence="1">
    <location>
        <begin position="7"/>
        <end position="28"/>
    </location>
</feature>
<dbReference type="Proteomes" id="UP000092484">
    <property type="component" value="Unassembled WGS sequence"/>
</dbReference>
<feature type="transmembrane region" description="Helical" evidence="1">
    <location>
        <begin position="203"/>
        <end position="222"/>
    </location>
</feature>
<dbReference type="RefSeq" id="WP_068864616.1">
    <property type="nucleotide sequence ID" value="NZ_LZYB01000004.1"/>
</dbReference>
<name>A0A1A7BGG7_9SPHN</name>
<keyword evidence="3" id="KW-1185">Reference proteome</keyword>